<evidence type="ECO:0000256" key="9">
    <source>
        <dbReference type="ARBA" id="ARBA00022806"/>
    </source>
</evidence>
<name>A0A914WC17_9BILA</name>
<dbReference type="PANTHER" id="PTHR36531">
    <property type="entry name" value="CRISPR-ASSOCIATED EXONUCLEASE CAS4"/>
    <property type="match status" value="1"/>
</dbReference>
<feature type="region of interest" description="Disordered" evidence="15">
    <location>
        <begin position="1"/>
        <end position="74"/>
    </location>
</feature>
<keyword evidence="8" id="KW-0378">Hydrolase</keyword>
<protein>
    <recommendedName>
        <fullName evidence="4">DNA replication ATP-dependent helicase/nuclease DNA2</fullName>
    </recommendedName>
    <alternativeName>
        <fullName evidence="14">DNA replication ATP-dependent helicase-like homolog</fullName>
    </alternativeName>
</protein>
<dbReference type="AlphaFoldDB" id="A0A914WC17"/>
<evidence type="ECO:0000256" key="7">
    <source>
        <dbReference type="ARBA" id="ARBA00022741"/>
    </source>
</evidence>
<dbReference type="GO" id="GO:0005739">
    <property type="term" value="C:mitochondrion"/>
    <property type="evidence" value="ECO:0007669"/>
    <property type="project" value="UniProtKB-SubCell"/>
</dbReference>
<evidence type="ECO:0000256" key="15">
    <source>
        <dbReference type="SAM" id="MobiDB-lite"/>
    </source>
</evidence>
<dbReference type="Pfam" id="PF21123">
    <property type="entry name" value="Dna2_Rift"/>
    <property type="match status" value="1"/>
</dbReference>
<keyword evidence="12" id="KW-0411">Iron-sulfur</keyword>
<dbReference type="CDD" id="cd22318">
    <property type="entry name" value="DNA2_N-like"/>
    <property type="match status" value="1"/>
</dbReference>
<evidence type="ECO:0000313" key="19">
    <source>
        <dbReference type="WBParaSite" id="PSAMB.scaffold3692size17232.g22253.t1"/>
    </source>
</evidence>
<reference evidence="19" key="1">
    <citation type="submission" date="2022-11" db="UniProtKB">
        <authorList>
            <consortium name="WormBaseParasite"/>
        </authorList>
    </citation>
    <scope>IDENTIFICATION</scope>
</reference>
<comment type="similarity">
    <text evidence="3">Belongs to the DNA2/NAM7 helicase family.</text>
</comment>
<dbReference type="GO" id="GO:0004518">
    <property type="term" value="F:nuclease activity"/>
    <property type="evidence" value="ECO:0007669"/>
    <property type="project" value="UniProtKB-KW"/>
</dbReference>
<dbReference type="GO" id="GO:0051536">
    <property type="term" value="F:iron-sulfur cluster binding"/>
    <property type="evidence" value="ECO:0007669"/>
    <property type="project" value="UniProtKB-KW"/>
</dbReference>
<keyword evidence="13" id="KW-0496">Mitochondrion</keyword>
<evidence type="ECO:0000256" key="3">
    <source>
        <dbReference type="ARBA" id="ARBA00007913"/>
    </source>
</evidence>
<feature type="domain" description="DNA2 rift barrel" evidence="17">
    <location>
        <begin position="535"/>
        <end position="630"/>
    </location>
</feature>
<dbReference type="GO" id="GO:0046872">
    <property type="term" value="F:metal ion binding"/>
    <property type="evidence" value="ECO:0007669"/>
    <property type="project" value="UniProtKB-KW"/>
</dbReference>
<dbReference type="InterPro" id="IPR048459">
    <property type="entry name" value="DNA2_Rift"/>
</dbReference>
<dbReference type="Proteomes" id="UP000887566">
    <property type="component" value="Unplaced"/>
</dbReference>
<keyword evidence="7" id="KW-0547">Nucleotide-binding</keyword>
<sequence length="716" mass="79471">MLRPLGCSQVNRTDSTSPRTVENGVASDSENLLSRKRPATDTLYEHSSLSNADFGGSIKRQASPDSPAPESEPLTAVRPLLDDSFENTDLDDELLRCVDDAERDAQTTATSTNSSASFFPKVSRSRELKVLEADGDHCETRLKCSCFSTGYIVLVSLRGLWAHTAIKVGAKIRVFGPNIGLNSKDDDVIIIDDYSGLLVYDPDTLVPCTTVTSGVFCRRKAVLSDRFKGGCGAPSKQMFVGTIVHELFQSAIRRRPKFLTESWLIGEVRRSILSSTGYVEQLVGMRLSPAELEKEIKPYLRPIVTWIRKYMPPPLGQAQGLGAMRIEEVRDIEENIWCPTFGVRGKIDVSLKMKVGDQSVATISPLELKTGKSSNSADHRAQVLLYCLMLSSLSNNEEECTGNLLYLRDGETFPVTLTPASLNGVMQMRNDLAFQLADLIDENERVTAMPAPFADVRSCQNCEQLVNCCLYQRTFEKDANTASDSMGALATAVLASVTDLHVAYFERWVRWICLEWTQSMKSKLDKRDTWLQPAVERESRGECLSSLVFESVTSCNNQQTAFIIAFKRQDGSALRSNIISKGELVVASVESKKMFACLMGSVVEISDSHISIQSDKPLRDSSGIFRIDKYESFATFQYNLSNLTRLMQSDLASVRLRELLIDRRAPSFGKMSKQEMEVVRTIVRGLNREQISAVVKVLVAHDYVLIKGLPGSEGKS</sequence>
<dbReference type="InterPro" id="IPR051827">
    <property type="entry name" value="Cas4_exonuclease"/>
</dbReference>
<dbReference type="PANTHER" id="PTHR36531:SF6">
    <property type="entry name" value="DNA REPLICATION ATP-DEPENDENT HELICASE_NUCLEASE DNA2"/>
    <property type="match status" value="1"/>
</dbReference>
<dbReference type="GO" id="GO:0016787">
    <property type="term" value="F:hydrolase activity"/>
    <property type="evidence" value="ECO:0007669"/>
    <property type="project" value="UniProtKB-KW"/>
</dbReference>
<organism evidence="18 19">
    <name type="scientific">Plectus sambesii</name>
    <dbReference type="NCBI Taxonomy" id="2011161"/>
    <lineage>
        <taxon>Eukaryota</taxon>
        <taxon>Metazoa</taxon>
        <taxon>Ecdysozoa</taxon>
        <taxon>Nematoda</taxon>
        <taxon>Chromadorea</taxon>
        <taxon>Plectida</taxon>
        <taxon>Plectina</taxon>
        <taxon>Plectoidea</taxon>
        <taxon>Plectidae</taxon>
        <taxon>Plectus</taxon>
    </lineage>
</organism>
<keyword evidence="10" id="KW-0067">ATP-binding</keyword>
<dbReference type="WBParaSite" id="PSAMB.scaffold3692size17232.g22253.t1">
    <property type="protein sequence ID" value="PSAMB.scaffold3692size17232.g22253.t1"/>
    <property type="gene ID" value="PSAMB.scaffold3692size17232.g22253"/>
</dbReference>
<comment type="cofactor">
    <cofactor evidence="1">
        <name>[4Fe-4S] cluster</name>
        <dbReference type="ChEBI" id="CHEBI:49883"/>
    </cofactor>
</comment>
<evidence type="ECO:0000256" key="6">
    <source>
        <dbReference type="ARBA" id="ARBA00022723"/>
    </source>
</evidence>
<dbReference type="Gene3D" id="2.40.30.270">
    <property type="match status" value="1"/>
</dbReference>
<keyword evidence="11" id="KW-0408">Iron</keyword>
<dbReference type="InterPro" id="IPR027417">
    <property type="entry name" value="P-loop_NTPase"/>
</dbReference>
<evidence type="ECO:0000259" key="16">
    <source>
        <dbReference type="Pfam" id="PF08696"/>
    </source>
</evidence>
<evidence type="ECO:0000256" key="14">
    <source>
        <dbReference type="ARBA" id="ARBA00032548"/>
    </source>
</evidence>
<feature type="compositionally biased region" description="Low complexity" evidence="15">
    <location>
        <begin position="63"/>
        <end position="73"/>
    </location>
</feature>
<evidence type="ECO:0000256" key="12">
    <source>
        <dbReference type="ARBA" id="ARBA00023014"/>
    </source>
</evidence>
<keyword evidence="5" id="KW-0540">Nuclease</keyword>
<keyword evidence="9" id="KW-0347">Helicase</keyword>
<accession>A0A914WC17</accession>
<evidence type="ECO:0000256" key="8">
    <source>
        <dbReference type="ARBA" id="ARBA00022801"/>
    </source>
</evidence>
<evidence type="ECO:0000256" key="5">
    <source>
        <dbReference type="ARBA" id="ARBA00022722"/>
    </source>
</evidence>
<comment type="subcellular location">
    <subcellularLocation>
        <location evidence="2">Mitochondrion</location>
    </subcellularLocation>
</comment>
<dbReference type="InterPro" id="IPR011604">
    <property type="entry name" value="PDDEXK-like_dom_sf"/>
</dbReference>
<dbReference type="Pfam" id="PF08696">
    <property type="entry name" value="Dna2"/>
    <property type="match status" value="1"/>
</dbReference>
<evidence type="ECO:0000256" key="10">
    <source>
        <dbReference type="ARBA" id="ARBA00022840"/>
    </source>
</evidence>
<keyword evidence="6" id="KW-0479">Metal-binding</keyword>
<dbReference type="GO" id="GO:0004386">
    <property type="term" value="F:helicase activity"/>
    <property type="evidence" value="ECO:0007669"/>
    <property type="project" value="UniProtKB-KW"/>
</dbReference>
<dbReference type="GO" id="GO:0005524">
    <property type="term" value="F:ATP binding"/>
    <property type="evidence" value="ECO:0007669"/>
    <property type="project" value="UniProtKB-KW"/>
</dbReference>
<keyword evidence="18" id="KW-1185">Reference proteome</keyword>
<evidence type="ECO:0000256" key="1">
    <source>
        <dbReference type="ARBA" id="ARBA00001966"/>
    </source>
</evidence>
<feature type="domain" description="DNA replication factor Dna2 N-terminal" evidence="16">
    <location>
        <begin position="154"/>
        <end position="352"/>
    </location>
</feature>
<evidence type="ECO:0000256" key="11">
    <source>
        <dbReference type="ARBA" id="ARBA00023004"/>
    </source>
</evidence>
<dbReference type="Gene3D" id="3.90.320.10">
    <property type="match status" value="1"/>
</dbReference>
<dbReference type="Gene3D" id="3.40.50.300">
    <property type="entry name" value="P-loop containing nucleotide triphosphate hydrolases"/>
    <property type="match status" value="1"/>
</dbReference>
<evidence type="ECO:0000259" key="17">
    <source>
        <dbReference type="Pfam" id="PF21123"/>
    </source>
</evidence>
<evidence type="ECO:0000256" key="4">
    <source>
        <dbReference type="ARBA" id="ARBA00021516"/>
    </source>
</evidence>
<proteinExistence type="inferred from homology"/>
<evidence type="ECO:0000256" key="2">
    <source>
        <dbReference type="ARBA" id="ARBA00004173"/>
    </source>
</evidence>
<dbReference type="InterPro" id="IPR014808">
    <property type="entry name" value="DNA_replication_fac_Dna2_N"/>
</dbReference>
<evidence type="ECO:0000313" key="18">
    <source>
        <dbReference type="Proteomes" id="UP000887566"/>
    </source>
</evidence>
<evidence type="ECO:0000256" key="13">
    <source>
        <dbReference type="ARBA" id="ARBA00023128"/>
    </source>
</evidence>
<feature type="compositionally biased region" description="Polar residues" evidence="15">
    <location>
        <begin position="8"/>
        <end position="32"/>
    </location>
</feature>